<evidence type="ECO:0000313" key="1">
    <source>
        <dbReference type="EMBL" id="RPA57676.1"/>
    </source>
</evidence>
<dbReference type="RefSeq" id="WP_148083266.1">
    <property type="nucleotide sequence ID" value="NZ_JBPSDP010000016.1"/>
</dbReference>
<comment type="caution">
    <text evidence="1">The sequence shown here is derived from an EMBL/GenBank/DDBJ whole genome shotgun (WGS) entry which is preliminary data.</text>
</comment>
<protein>
    <submittedName>
        <fullName evidence="1">Uncharacterized protein</fullName>
    </submittedName>
</protein>
<accession>A0A3N4GAS3</accession>
<name>A0A3N4GAS3_9ACTN</name>
<sequence length="64" mass="6631">MREWVTNTRYGIAGGRTIPSSIAGPGHIAVSACRRDGGDTLTVTTAVGLRARALVPATNADPRP</sequence>
<proteinExistence type="predicted"/>
<dbReference type="Proteomes" id="UP000267536">
    <property type="component" value="Unassembled WGS sequence"/>
</dbReference>
<organism evidence="1 2">
    <name type="scientific">Gordonia oryzae</name>
    <dbReference type="NCBI Taxonomy" id="2487349"/>
    <lineage>
        <taxon>Bacteria</taxon>
        <taxon>Bacillati</taxon>
        <taxon>Actinomycetota</taxon>
        <taxon>Actinomycetes</taxon>
        <taxon>Mycobacteriales</taxon>
        <taxon>Gordoniaceae</taxon>
        <taxon>Gordonia</taxon>
    </lineage>
</organism>
<dbReference type="EMBL" id="RKMH01000015">
    <property type="protein sequence ID" value="RPA57676.1"/>
    <property type="molecule type" value="Genomic_DNA"/>
</dbReference>
<dbReference type="PROSITE" id="PS51257">
    <property type="entry name" value="PROKAR_LIPOPROTEIN"/>
    <property type="match status" value="1"/>
</dbReference>
<dbReference type="OrthoDB" id="3218246at2"/>
<evidence type="ECO:0000313" key="2">
    <source>
        <dbReference type="Proteomes" id="UP000267536"/>
    </source>
</evidence>
<dbReference type="AlphaFoldDB" id="A0A3N4GAS3"/>
<keyword evidence="2" id="KW-1185">Reference proteome</keyword>
<reference evidence="1 2" key="1">
    <citation type="submission" date="2018-11" db="EMBL/GenBank/DDBJ databases">
        <title>Draft genome sequence of Gordonia sp. RS15-1S isolated from rice stems.</title>
        <authorList>
            <person name="Muangham S."/>
        </authorList>
    </citation>
    <scope>NUCLEOTIDE SEQUENCE [LARGE SCALE GENOMIC DNA]</scope>
    <source>
        <strain evidence="1 2">RS15-1S</strain>
    </source>
</reference>
<gene>
    <name evidence="1" type="ORF">EF294_18025</name>
</gene>